<protein>
    <recommendedName>
        <fullName evidence="2">HTH arsR-type domain-containing protein</fullName>
    </recommendedName>
</protein>
<comment type="caution">
    <text evidence="1">The sequence shown here is derived from an EMBL/GenBank/DDBJ whole genome shotgun (WGS) entry which is preliminary data.</text>
</comment>
<proteinExistence type="predicted"/>
<reference evidence="1" key="1">
    <citation type="journal article" date="2015" name="Nature">
        <title>Complex archaea that bridge the gap between prokaryotes and eukaryotes.</title>
        <authorList>
            <person name="Spang A."/>
            <person name="Saw J.H."/>
            <person name="Jorgensen S.L."/>
            <person name="Zaremba-Niedzwiedzka K."/>
            <person name="Martijn J."/>
            <person name="Lind A.E."/>
            <person name="van Eijk R."/>
            <person name="Schleper C."/>
            <person name="Guy L."/>
            <person name="Ettema T.J."/>
        </authorList>
    </citation>
    <scope>NUCLEOTIDE SEQUENCE</scope>
</reference>
<gene>
    <name evidence="1" type="ORF">LCGC14_1837840</name>
</gene>
<organism evidence="1">
    <name type="scientific">marine sediment metagenome</name>
    <dbReference type="NCBI Taxonomy" id="412755"/>
    <lineage>
        <taxon>unclassified sequences</taxon>
        <taxon>metagenomes</taxon>
        <taxon>ecological metagenomes</taxon>
    </lineage>
</organism>
<name>A0A0F9GE51_9ZZZZ</name>
<evidence type="ECO:0000313" key="1">
    <source>
        <dbReference type="EMBL" id="KKL97099.1"/>
    </source>
</evidence>
<sequence length="85" mass="9905">MNAETLIDGMKFAKKHNLTQKEIEVLVPFLETFHTTAEVAELLKMHKTSLHHIIQRLKLKCLLILKDRDSKGTNLYEFNQAQIED</sequence>
<dbReference type="AlphaFoldDB" id="A0A0F9GE51"/>
<accession>A0A0F9GE51</accession>
<dbReference type="EMBL" id="LAZR01018252">
    <property type="protein sequence ID" value="KKL97099.1"/>
    <property type="molecule type" value="Genomic_DNA"/>
</dbReference>
<evidence type="ECO:0008006" key="2">
    <source>
        <dbReference type="Google" id="ProtNLM"/>
    </source>
</evidence>